<sequence>MRTLEFHSALAPQIRNFISLRQLSGTDYQSQALLLSYFDRFLVEEKFEASCITPQITDRYLLTLSHLAPRVQSNRFCVVQQLCRYLLRHDPLTYVPEPIRVIASQAAHQPYIYNQREVGALLAAAAELRPPGSLRPLTYRTLLGLLYSTGIRIGEALALNLENFLCAEERLYIVEGKFRKARWVPLSTTTCQALQQYLDRRLRIKPRSPDSPLLLNQRSRRLHHVTVNLTFRQLLRRCAIPHNEHAGPRIHDLRHTFAVHRLLAWYRDGQDVNARLPWLATYLGHVDIHSTQVYLRATPELTEEVARRFHDYYLQQIQTNGGQS</sequence>
<dbReference type="SUPFAM" id="SSF56349">
    <property type="entry name" value="DNA breaking-rejoining enzymes"/>
    <property type="match status" value="1"/>
</dbReference>
<gene>
    <name evidence="5" type="ORF">DSOUD_3442</name>
</gene>
<evidence type="ECO:0000256" key="3">
    <source>
        <dbReference type="ARBA" id="ARBA00023172"/>
    </source>
</evidence>
<dbReference type="EMBL" id="CP010802">
    <property type="protein sequence ID" value="ALC18159.1"/>
    <property type="molecule type" value="Genomic_DNA"/>
</dbReference>
<comment type="similarity">
    <text evidence="1">Belongs to the 'phage' integrase family.</text>
</comment>
<dbReference type="InterPro" id="IPR013762">
    <property type="entry name" value="Integrase-like_cat_sf"/>
</dbReference>
<accession>A0A0M3QGK6</accession>
<protein>
    <submittedName>
        <fullName evidence="5">Putative phage integrase</fullName>
    </submittedName>
</protein>
<proteinExistence type="inferred from homology"/>
<dbReference type="InterPro" id="IPR011010">
    <property type="entry name" value="DNA_brk_join_enz"/>
</dbReference>
<dbReference type="PANTHER" id="PTHR30349">
    <property type="entry name" value="PHAGE INTEGRASE-RELATED"/>
    <property type="match status" value="1"/>
</dbReference>
<dbReference type="PANTHER" id="PTHR30349:SF41">
    <property type="entry name" value="INTEGRASE_RECOMBINASE PROTEIN MJ0367-RELATED"/>
    <property type="match status" value="1"/>
</dbReference>
<dbReference type="OrthoDB" id="9801717at2"/>
<reference evidence="5 6" key="1">
    <citation type="submission" date="2015-07" db="EMBL/GenBank/DDBJ databases">
        <title>Isolation and Genomic Characterization of a Novel Halophilic Metal-Reducing Deltaproteobacterium from the Deep Subsurface.</title>
        <authorList>
            <person name="Badalamenti J.P."/>
            <person name="Summers Z.M."/>
            <person name="Gralnick J.A."/>
            <person name="Bond D.R."/>
        </authorList>
    </citation>
    <scope>NUCLEOTIDE SEQUENCE [LARGE SCALE GENOMIC DNA]</scope>
    <source>
        <strain evidence="5 6">WTL</strain>
    </source>
</reference>
<dbReference type="AlphaFoldDB" id="A0A0M3QGK6"/>
<dbReference type="RefSeq" id="WP_053552101.1">
    <property type="nucleotide sequence ID" value="NZ_CP010802.1"/>
</dbReference>
<dbReference type="STRING" id="1603606.DSOUD_3442"/>
<dbReference type="KEGG" id="des:DSOUD_3442"/>
<organism evidence="5 6">
    <name type="scientific">Desulfuromonas soudanensis</name>
    <dbReference type="NCBI Taxonomy" id="1603606"/>
    <lineage>
        <taxon>Bacteria</taxon>
        <taxon>Pseudomonadati</taxon>
        <taxon>Thermodesulfobacteriota</taxon>
        <taxon>Desulfuromonadia</taxon>
        <taxon>Desulfuromonadales</taxon>
        <taxon>Desulfuromonadaceae</taxon>
        <taxon>Desulfuromonas</taxon>
    </lineage>
</organism>
<evidence type="ECO:0000259" key="4">
    <source>
        <dbReference type="PROSITE" id="PS51898"/>
    </source>
</evidence>
<dbReference type="InterPro" id="IPR050090">
    <property type="entry name" value="Tyrosine_recombinase_XerCD"/>
</dbReference>
<dbReference type="Pfam" id="PF00589">
    <property type="entry name" value="Phage_integrase"/>
    <property type="match status" value="1"/>
</dbReference>
<evidence type="ECO:0000256" key="1">
    <source>
        <dbReference type="ARBA" id="ARBA00008857"/>
    </source>
</evidence>
<evidence type="ECO:0000313" key="6">
    <source>
        <dbReference type="Proteomes" id="UP000057158"/>
    </source>
</evidence>
<dbReference type="Gene3D" id="1.10.443.10">
    <property type="entry name" value="Intergrase catalytic core"/>
    <property type="match status" value="1"/>
</dbReference>
<dbReference type="InterPro" id="IPR002104">
    <property type="entry name" value="Integrase_catalytic"/>
</dbReference>
<name>A0A0M3QGK6_9BACT</name>
<dbReference type="Proteomes" id="UP000057158">
    <property type="component" value="Chromosome"/>
</dbReference>
<keyword evidence="3" id="KW-0233">DNA recombination</keyword>
<feature type="domain" description="Tyr recombinase" evidence="4">
    <location>
        <begin position="108"/>
        <end position="307"/>
    </location>
</feature>
<keyword evidence="6" id="KW-1185">Reference proteome</keyword>
<dbReference type="PROSITE" id="PS51898">
    <property type="entry name" value="TYR_RECOMBINASE"/>
    <property type="match status" value="1"/>
</dbReference>
<evidence type="ECO:0000256" key="2">
    <source>
        <dbReference type="ARBA" id="ARBA00023125"/>
    </source>
</evidence>
<keyword evidence="2" id="KW-0238">DNA-binding</keyword>
<dbReference type="GO" id="GO:0003677">
    <property type="term" value="F:DNA binding"/>
    <property type="evidence" value="ECO:0007669"/>
    <property type="project" value="UniProtKB-KW"/>
</dbReference>
<dbReference type="PATRIC" id="fig|1603606.3.peg.3703"/>
<dbReference type="GO" id="GO:0006310">
    <property type="term" value="P:DNA recombination"/>
    <property type="evidence" value="ECO:0007669"/>
    <property type="project" value="UniProtKB-KW"/>
</dbReference>
<dbReference type="GO" id="GO:0015074">
    <property type="term" value="P:DNA integration"/>
    <property type="evidence" value="ECO:0007669"/>
    <property type="project" value="InterPro"/>
</dbReference>
<evidence type="ECO:0000313" key="5">
    <source>
        <dbReference type="EMBL" id="ALC18159.1"/>
    </source>
</evidence>